<dbReference type="NCBIfam" id="TIGR01845">
    <property type="entry name" value="outer_NodT"/>
    <property type="match status" value="1"/>
</dbReference>
<dbReference type="GO" id="GO:0015562">
    <property type="term" value="F:efflux transmembrane transporter activity"/>
    <property type="evidence" value="ECO:0007669"/>
    <property type="project" value="InterPro"/>
</dbReference>
<dbReference type="Gene3D" id="2.20.200.10">
    <property type="entry name" value="Outer membrane efflux proteins (OEP)"/>
    <property type="match status" value="1"/>
</dbReference>
<dbReference type="Gene3D" id="1.20.1600.10">
    <property type="entry name" value="Outer membrane efflux proteins (OEP)"/>
    <property type="match status" value="1"/>
</dbReference>
<dbReference type="SUPFAM" id="SSF56954">
    <property type="entry name" value="Outer membrane efflux proteins (OEP)"/>
    <property type="match status" value="1"/>
</dbReference>
<keyword evidence="6 9" id="KW-0472">Membrane</keyword>
<organism evidence="10 11">
    <name type="scientific">Cupriavidus oxalaticus</name>
    <dbReference type="NCBI Taxonomy" id="96344"/>
    <lineage>
        <taxon>Bacteria</taxon>
        <taxon>Pseudomonadati</taxon>
        <taxon>Pseudomonadota</taxon>
        <taxon>Betaproteobacteria</taxon>
        <taxon>Burkholderiales</taxon>
        <taxon>Burkholderiaceae</taxon>
        <taxon>Cupriavidus</taxon>
    </lineage>
</organism>
<dbReference type="OrthoDB" id="9770517at2"/>
<keyword evidence="10" id="KW-0614">Plasmid</keyword>
<comment type="subcellular location">
    <subcellularLocation>
        <location evidence="9">Cell membrane</location>
        <topology evidence="9">Lipid-anchor</topology>
    </subcellularLocation>
    <subcellularLocation>
        <location evidence="1">Membrane</location>
    </subcellularLocation>
</comment>
<accession>A0A4P7LQ88</accession>
<geneLocation type="plasmid" evidence="10">
    <name>unnamed1</name>
</geneLocation>
<evidence type="ECO:0000256" key="5">
    <source>
        <dbReference type="ARBA" id="ARBA00022729"/>
    </source>
</evidence>
<keyword evidence="3 9" id="KW-1134">Transmembrane beta strand</keyword>
<dbReference type="Pfam" id="PF02321">
    <property type="entry name" value="OEP"/>
    <property type="match status" value="2"/>
</dbReference>
<dbReference type="EMBL" id="CP038636">
    <property type="protein sequence ID" value="QBY55823.1"/>
    <property type="molecule type" value="Genomic_DNA"/>
</dbReference>
<keyword evidence="4 9" id="KW-0812">Transmembrane</keyword>
<gene>
    <name evidence="10" type="ORF">E0W60_33255</name>
</gene>
<feature type="signal peptide" evidence="9">
    <location>
        <begin position="1"/>
        <end position="35"/>
    </location>
</feature>
<evidence type="ECO:0000256" key="7">
    <source>
        <dbReference type="ARBA" id="ARBA00023139"/>
    </source>
</evidence>
<comment type="similarity">
    <text evidence="2 9">Belongs to the outer membrane factor (OMF) (TC 1.B.17) family.</text>
</comment>
<protein>
    <submittedName>
        <fullName evidence="10">Efflux transporter outer membrane subunit</fullName>
    </submittedName>
</protein>
<proteinExistence type="inferred from homology"/>
<dbReference type="InterPro" id="IPR003423">
    <property type="entry name" value="OMP_efflux"/>
</dbReference>
<evidence type="ECO:0000256" key="8">
    <source>
        <dbReference type="ARBA" id="ARBA00023288"/>
    </source>
</evidence>
<dbReference type="PANTHER" id="PTHR30203:SF20">
    <property type="entry name" value="MULTIDRUG RESISTANCE OUTER MEMBRANE PROTEIN MDTP-RELATED"/>
    <property type="match status" value="1"/>
</dbReference>
<keyword evidence="5 9" id="KW-0732">Signal</keyword>
<sequence length="503" mass="54221">MNTRTTHRSRQHHFATRLAATAAAISLLLATAGCALIREDTAPAAQIPAEQIRMAQDAELPQADWPSAQWWKACNDDQLDALVDRALRDSPTMAVATARVDASRAQAKLVDASTGLLVGLSASVNRQSVSENGFLGPFAHTNPALGTTGPWYTEGTIGLGATYSVDLWGKDRSRVNAAMGVARARQAEAAQAALVLSSQVVHVYYEIQTTYALHDLLVKARGIRQEQLEASQARTTRGLVARTQVAGAEAQRLQLDQQIDSAQTRIRTLHEILRQLTGAGPDGLPAITQRPLQDGAAGVPASLGYELLARRPDLQAMRWYVQSSMDQIDAARAAFYPSFDIRAFIGLDSLHMSDLLRKASRQVNLIPGLSLPIFDSGRLNANLAATRSQSNLLIAQYNESVLNAVREVAQAGLELDSLDHQQTLQAGKLKAAVFASDSAAAQYRQGLLDKATAREAMLPVLMEQSQAVEIRNRHLQAAVTLSTVLGGGYNAQGEGKDREAKPD</sequence>
<evidence type="ECO:0000256" key="2">
    <source>
        <dbReference type="ARBA" id="ARBA00007613"/>
    </source>
</evidence>
<dbReference type="PANTHER" id="PTHR30203">
    <property type="entry name" value="OUTER MEMBRANE CATION EFFLUX PROTEIN"/>
    <property type="match status" value="1"/>
</dbReference>
<reference evidence="10 11" key="1">
    <citation type="submission" date="2019-03" db="EMBL/GenBank/DDBJ databases">
        <title>Efficiently degradation of phenoxyalkanoic acid herbicides by Cupriavidus oxalaticus strain X32.</title>
        <authorList>
            <person name="Sheng X."/>
        </authorList>
    </citation>
    <scope>NUCLEOTIDE SEQUENCE [LARGE SCALE GENOMIC DNA]</scope>
    <source>
        <strain evidence="10 11">X32</strain>
        <plasmid evidence="10 11">unnamed1</plasmid>
    </source>
</reference>
<evidence type="ECO:0000256" key="9">
    <source>
        <dbReference type="RuleBase" id="RU362097"/>
    </source>
</evidence>
<dbReference type="Proteomes" id="UP000295294">
    <property type="component" value="Plasmid unnamed1"/>
</dbReference>
<keyword evidence="7 9" id="KW-0564">Palmitate</keyword>
<keyword evidence="8 9" id="KW-0449">Lipoprotein</keyword>
<evidence type="ECO:0000256" key="4">
    <source>
        <dbReference type="ARBA" id="ARBA00022692"/>
    </source>
</evidence>
<dbReference type="AlphaFoldDB" id="A0A4P7LQ88"/>
<dbReference type="InterPro" id="IPR010131">
    <property type="entry name" value="MdtP/NodT-like"/>
</dbReference>
<evidence type="ECO:0000313" key="10">
    <source>
        <dbReference type="EMBL" id="QBY55823.1"/>
    </source>
</evidence>
<dbReference type="RefSeq" id="WP_135707016.1">
    <property type="nucleotide sequence ID" value="NZ_CP038636.1"/>
</dbReference>
<evidence type="ECO:0000256" key="3">
    <source>
        <dbReference type="ARBA" id="ARBA00022452"/>
    </source>
</evidence>
<dbReference type="KEGG" id="cox:E0W60_33255"/>
<evidence type="ECO:0000256" key="1">
    <source>
        <dbReference type="ARBA" id="ARBA00004370"/>
    </source>
</evidence>
<dbReference type="GO" id="GO:0005886">
    <property type="term" value="C:plasma membrane"/>
    <property type="evidence" value="ECO:0007669"/>
    <property type="project" value="UniProtKB-SubCell"/>
</dbReference>
<dbReference type="PROSITE" id="PS51257">
    <property type="entry name" value="PROKAR_LIPOPROTEIN"/>
    <property type="match status" value="1"/>
</dbReference>
<evidence type="ECO:0000313" key="11">
    <source>
        <dbReference type="Proteomes" id="UP000295294"/>
    </source>
</evidence>
<name>A0A4P7LQ88_9BURK</name>
<evidence type="ECO:0000256" key="6">
    <source>
        <dbReference type="ARBA" id="ARBA00023136"/>
    </source>
</evidence>
<feature type="chain" id="PRO_5021038681" evidence="9">
    <location>
        <begin position="36"/>
        <end position="503"/>
    </location>
</feature>